<sequence length="90" mass="10096">MLIRRFLDLTHVEHEEREGVMRREPTLERALPNLAHVARVMFGRRDETPRPGLRINTSMHPSAASPMLSSAWHGSPVPTGNSVGNVFAKN</sequence>
<proteinExistence type="predicted"/>
<keyword evidence="3" id="KW-1185">Reference proteome</keyword>
<evidence type="ECO:0000256" key="1">
    <source>
        <dbReference type="SAM" id="MobiDB-lite"/>
    </source>
</evidence>
<feature type="region of interest" description="Disordered" evidence="1">
    <location>
        <begin position="43"/>
        <end position="90"/>
    </location>
</feature>
<evidence type="ECO:0000313" key="2">
    <source>
        <dbReference type="EMBL" id="RSL82832.1"/>
    </source>
</evidence>
<name>A0A428RZ55_9HYPO</name>
<reference evidence="2 3" key="1">
    <citation type="submission" date="2017-06" db="EMBL/GenBank/DDBJ databases">
        <title>Cmopartive genomic analysis of Ambrosia Fusariam Clade fungi.</title>
        <authorList>
            <person name="Stajich J.E."/>
            <person name="Carrillo J."/>
            <person name="Kijimoto T."/>
            <person name="Eskalen A."/>
            <person name="O'Donnell K."/>
            <person name="Kasson M."/>
        </authorList>
    </citation>
    <scope>NUCLEOTIDE SEQUENCE [LARGE SCALE GENOMIC DNA]</scope>
    <source>
        <strain evidence="2 3">NRRL 20438</strain>
    </source>
</reference>
<accession>A0A428RZ55</accession>
<dbReference type="Proteomes" id="UP000288429">
    <property type="component" value="Unassembled WGS sequence"/>
</dbReference>
<feature type="non-terminal residue" evidence="2">
    <location>
        <position position="90"/>
    </location>
</feature>
<dbReference type="EMBL" id="NIZV01000679">
    <property type="protein sequence ID" value="RSL82832.1"/>
    <property type="molecule type" value="Genomic_DNA"/>
</dbReference>
<comment type="caution">
    <text evidence="2">The sequence shown here is derived from an EMBL/GenBank/DDBJ whole genome shotgun (WGS) entry which is preliminary data.</text>
</comment>
<evidence type="ECO:0000313" key="3">
    <source>
        <dbReference type="Proteomes" id="UP000288429"/>
    </source>
</evidence>
<dbReference type="AlphaFoldDB" id="A0A428RZ55"/>
<protein>
    <submittedName>
        <fullName evidence="2">Uncharacterized protein</fullName>
    </submittedName>
</protein>
<organism evidence="2 3">
    <name type="scientific">Fusarium ambrosium</name>
    <dbReference type="NCBI Taxonomy" id="131363"/>
    <lineage>
        <taxon>Eukaryota</taxon>
        <taxon>Fungi</taxon>
        <taxon>Dikarya</taxon>
        <taxon>Ascomycota</taxon>
        <taxon>Pezizomycotina</taxon>
        <taxon>Sordariomycetes</taxon>
        <taxon>Hypocreomycetidae</taxon>
        <taxon>Hypocreales</taxon>
        <taxon>Nectriaceae</taxon>
        <taxon>Fusarium</taxon>
        <taxon>Fusarium solani species complex</taxon>
    </lineage>
</organism>
<gene>
    <name evidence="2" type="ORF">CDV31_016899</name>
</gene>